<sequence length="73" mass="8440">MEEKHGHEVVGDCLSHCLQKYFHACWGEELFFSCKHFVHNSFNKPFKLLLSGLAFIKENTKVLTKTIRGSDIN</sequence>
<accession>A0AAP0HY02</accession>
<dbReference type="EMBL" id="JBBNAG010000010">
    <property type="protein sequence ID" value="KAK9100726.1"/>
    <property type="molecule type" value="Genomic_DNA"/>
</dbReference>
<organism evidence="1 2">
    <name type="scientific">Stephania cephalantha</name>
    <dbReference type="NCBI Taxonomy" id="152367"/>
    <lineage>
        <taxon>Eukaryota</taxon>
        <taxon>Viridiplantae</taxon>
        <taxon>Streptophyta</taxon>
        <taxon>Embryophyta</taxon>
        <taxon>Tracheophyta</taxon>
        <taxon>Spermatophyta</taxon>
        <taxon>Magnoliopsida</taxon>
        <taxon>Ranunculales</taxon>
        <taxon>Menispermaceae</taxon>
        <taxon>Menispermoideae</taxon>
        <taxon>Cissampelideae</taxon>
        <taxon>Stephania</taxon>
    </lineage>
</organism>
<gene>
    <name evidence="1" type="ORF">Scep_024156</name>
</gene>
<dbReference type="Proteomes" id="UP001419268">
    <property type="component" value="Unassembled WGS sequence"/>
</dbReference>
<evidence type="ECO:0000313" key="1">
    <source>
        <dbReference type="EMBL" id="KAK9100726.1"/>
    </source>
</evidence>
<keyword evidence="2" id="KW-1185">Reference proteome</keyword>
<reference evidence="1 2" key="1">
    <citation type="submission" date="2024-01" db="EMBL/GenBank/DDBJ databases">
        <title>Genome assemblies of Stephania.</title>
        <authorList>
            <person name="Yang L."/>
        </authorList>
    </citation>
    <scope>NUCLEOTIDE SEQUENCE [LARGE SCALE GENOMIC DNA]</scope>
    <source>
        <strain evidence="1">JXDWG</strain>
        <tissue evidence="1">Leaf</tissue>
    </source>
</reference>
<evidence type="ECO:0000313" key="2">
    <source>
        <dbReference type="Proteomes" id="UP001419268"/>
    </source>
</evidence>
<protein>
    <submittedName>
        <fullName evidence="1">Uncharacterized protein</fullName>
    </submittedName>
</protein>
<proteinExistence type="predicted"/>
<dbReference type="AlphaFoldDB" id="A0AAP0HY02"/>
<name>A0AAP0HY02_9MAGN</name>
<comment type="caution">
    <text evidence="1">The sequence shown here is derived from an EMBL/GenBank/DDBJ whole genome shotgun (WGS) entry which is preliminary data.</text>
</comment>